<dbReference type="Pfam" id="PF00078">
    <property type="entry name" value="RVT_1"/>
    <property type="match status" value="1"/>
</dbReference>
<dbReference type="InterPro" id="IPR022048">
    <property type="entry name" value="Envelope_fusion-like"/>
</dbReference>
<dbReference type="InterPro" id="IPR001584">
    <property type="entry name" value="Integrase_cat-core"/>
</dbReference>
<accession>A0ABM3V064</accession>
<dbReference type="InterPro" id="IPR043502">
    <property type="entry name" value="DNA/RNA_pol_sf"/>
</dbReference>
<dbReference type="InterPro" id="IPR041588">
    <property type="entry name" value="Integrase_H2C2"/>
</dbReference>
<dbReference type="SUPFAM" id="SSF53098">
    <property type="entry name" value="Ribonuclease H-like"/>
    <property type="match status" value="1"/>
</dbReference>
<dbReference type="InterPro" id="IPR043128">
    <property type="entry name" value="Rev_trsase/Diguanyl_cyclase"/>
</dbReference>
<dbReference type="Pfam" id="PF12259">
    <property type="entry name" value="Baculo_F"/>
    <property type="match status" value="1"/>
</dbReference>
<dbReference type="Pfam" id="PF05380">
    <property type="entry name" value="Peptidase_A17"/>
    <property type="match status" value="1"/>
</dbReference>
<dbReference type="InterPro" id="IPR008042">
    <property type="entry name" value="Retrotrans_Pao"/>
</dbReference>
<dbReference type="InterPro" id="IPR000477">
    <property type="entry name" value="RT_dom"/>
</dbReference>
<feature type="transmembrane region" description="Helical" evidence="2">
    <location>
        <begin position="2350"/>
        <end position="2371"/>
    </location>
</feature>
<dbReference type="Gene3D" id="3.30.420.10">
    <property type="entry name" value="Ribonuclease H-like superfamily/Ribonuclease H"/>
    <property type="match status" value="1"/>
</dbReference>
<protein>
    <submittedName>
        <fullName evidence="5 6">Uncharacterized protein LOC101897118 isoform X1</fullName>
    </submittedName>
</protein>
<evidence type="ECO:0000313" key="4">
    <source>
        <dbReference type="Proteomes" id="UP001652621"/>
    </source>
</evidence>
<dbReference type="Pfam" id="PF18701">
    <property type="entry name" value="DUF5641"/>
    <property type="match status" value="1"/>
</dbReference>
<dbReference type="RefSeq" id="XP_058979183.1">
    <property type="nucleotide sequence ID" value="XM_059123200.1"/>
</dbReference>
<dbReference type="InterPro" id="IPR012337">
    <property type="entry name" value="RNaseH-like_sf"/>
</dbReference>
<dbReference type="RefSeq" id="XP_058979182.1">
    <property type="nucleotide sequence ID" value="XM_059123199.1"/>
</dbReference>
<dbReference type="PROSITE" id="PS50994">
    <property type="entry name" value="INTEGRASE"/>
    <property type="match status" value="1"/>
</dbReference>
<feature type="coiled-coil region" evidence="1">
    <location>
        <begin position="224"/>
        <end position="262"/>
    </location>
</feature>
<dbReference type="InterPro" id="IPR005312">
    <property type="entry name" value="DUF1759"/>
</dbReference>
<keyword evidence="2" id="KW-0812">Transmembrane</keyword>
<proteinExistence type="predicted"/>
<dbReference type="GeneID" id="101897118"/>
<feature type="coiled-coil region" evidence="1">
    <location>
        <begin position="2318"/>
        <end position="2345"/>
    </location>
</feature>
<evidence type="ECO:0000256" key="2">
    <source>
        <dbReference type="SAM" id="Phobius"/>
    </source>
</evidence>
<dbReference type="Pfam" id="PF17921">
    <property type="entry name" value="Integrase_H2C2"/>
    <property type="match status" value="1"/>
</dbReference>
<dbReference type="Gene3D" id="3.10.10.10">
    <property type="entry name" value="HIV Type 1 Reverse Transcriptase, subunit A, domain 1"/>
    <property type="match status" value="1"/>
</dbReference>
<keyword evidence="1" id="KW-0175">Coiled coil</keyword>
<feature type="coiled-coil region" evidence="1">
    <location>
        <begin position="410"/>
        <end position="437"/>
    </location>
</feature>
<dbReference type="PANTHER" id="PTHR47331">
    <property type="entry name" value="PHD-TYPE DOMAIN-CONTAINING PROTEIN"/>
    <property type="match status" value="1"/>
</dbReference>
<dbReference type="InterPro" id="IPR036397">
    <property type="entry name" value="RNaseH_sf"/>
</dbReference>
<sequence>MASRHNLYKLQSLLLKEVIGIKEKLQAGMVRKAAMGDTLRSLESKMKEATTNHEMLRVHGENTDPYFKENVWDLINLNYGKAKELLASLEEEVEREPQRVIKEAEPEVHGLMLDQQLKAFQEEMQQQMQQQMQQFMLMFEKNKRENEEERQTHIESSPMGNQANIKVSAIIYQFRKKVNKLADAVESDLAGLSKYALEYMKSSWEKHMDEIRKLHLELSTVHGMEEVDLEFEEIEEKFESKMQDMIRRIDGLKEESLEVELKRVQIPSFSGHVEEWSSFHDLFKKMIDENSKLSKVQKLYYLKTNLKGEAFRLVQHLQVTEANYEAAWELLEKRYGNRRILFTKLVDRILDHQNINSLSAISIRNLLDNVNESIQALKAMDIPLEQADPILARIIIRKLDKDGLILYEQNVKKSKDIQKLEDVMDFLEQQFQALEASVGRKHNNIGLYKLQEKSAVVAELKQCKFCKMSGHDIAWCRKFSALSSNERYNWARSAQVCLRCLSHNKDKKCYNEIKCQKCGMNHITVMHLERRGHTKAMTTNTTTNVLLATAQVRIKSLHGEFVTVKALIDQGSQITSISEDAAQLLQLPRKKTEVRLQGLGETLVGVAKSKVALELRPRFLSNIMIKAEALVLPALASAHPDRRFQYDVDKWRNVNLADPNFNSPERIDLVIGADLYSQILEEGVRHDEQIVGQNTKLGWILSGTVVVNPGLNIKKSAATTTIERFWEIEEIEDEKTTEEDEYCLKLYEDTTRRDNSGRFVVRLPLIEEKDLGDSYKRAMARFINLEKRLENNAELKSEYEKTMNELISMGQMVKVDPSKKALYYMPHQAVVRETSLTTKVRVVFDASSTTSNGKSLNDILHVGPRLQKDIFDIVTKWRSWKFVISADVEKMFRQIKVEKEDQEYQHVLWRSNPSEPIQQYKLTTVTYGTASAPFLAVRSLIEIGNRCQNQEIAQRIKEDFYMDDLLTGANTKQECREVQKKITLQLEDYGFHLRKWISNSPEVLSAVKLNEENEVLRIEEDECLKTLGLQWNPQIDCFTFSMQIKKEDKLTKRIALSRLAQIFDPLGWLTPVTVTAKLFIQQLWIQQIEWDVPLEEKLSGDWRQFTYSLPALENLRIPRWFGILEDKTAQLHGFADASEKAYAAVVYLKVNSQVTIVAAKSKVNPVKNRKTLPKLELCATHLLAKLLQKIKGVLKSATPTFAWSDSMISLAWIHNSKNKDKFIKTRVMDILERIPEAKWGYVKSKENPADMGSRGVPPETLTNNTLWWEGPEWLKKDEQDWPKSNINQTVATTVKFSTENHLYESMMKYSSFKKQIRVMAYLLRFIKGLKKKRAVNEHLTAKELEEAEMEIIKLHQEREWPVELRKLKTLGTVDHQSKIASLHPQLDRNGIMRVGGRLALSELNYNQKHPIIIQKSRLAGNIIRNCHIQTMHGGNRLMENILRRKYWIIGAKNRIKLCIRCCPRCTRFRGEVRNQLMGNLPAYRVSINQPFQHCGIDYAGPLQIRCSKTRGVKAMKGYVAVFVCMVTKAVHLEAVSGLTTEAFLAALRRFFARRGKSTDLYSDNGTNFVGAARQLDRDFLDAVKNNTKLAPILENEKISWHFIPPAAPHVGGIWEAAVKSMKYHLKRIIGDTKLTYEELSTVLSQIEAVLNSRPLHELGSGTEYIDTLTPGHFLIGRPMLESPATIDEGNLGCLNRWKLLQRIKSHFWSRWKEEYLTTLQNRMKWKKQNNNVEIGNVVILKNEETHAARWPLAKVVEVHPGKDGVVRIVTVKTQDGVIKRPINKLCPLEHMDEESEELPRQEKQAEITHTNMTRCERKIRKQPITWAMMLNLFLLISTKASSVHELNSSAAVYLDPMSQIHMVSSSWNMVVYFELKPYLETLDLASELLKTSKSLCPRLQTFEEQCWSTINNMELKINKIKTNNRLFLREDNRQKRGAPLKFVGSFQHWAFGVMDDDDRVAMESNMKNLLANQKDLKKLAKQQTSVVDATVNLLRKTTEEVNSHFSDIKGKIENISATMNENYFVYRESIRFFIIAKQIHELLEECDEVQKEVVDALIDVNSGKFHPVLITPKQLQAEIVKIRDALPEKYVLPGKRTGMELKEILHLMTCHGSFVGSQLVINIKIPLFNRQSSQFYKVIPIPFEEGNTILIARVNSPYIVYNFELDSFHFLTQPMLNECKETLGKEIMCEENFPWRDATTNNCELSPLRPHIKLNCAYDEVERMPYWMPLKRNGNWLFKTFSSATAHLQCSHKQQTIIELPKQGILTLDADCTARIGKVTLVAVHRVHNEISTEFHSFLLKDVSPDEKESIKPLGNILINHHQEIDELKKFVDKLKKENVELRGLKFHHISSHVAFILVIIVIIILIILFIRRQKKLKRITEIQFPRGQDV</sequence>
<dbReference type="SUPFAM" id="SSF56672">
    <property type="entry name" value="DNA/RNA polymerases"/>
    <property type="match status" value="1"/>
</dbReference>
<dbReference type="Proteomes" id="UP001652621">
    <property type="component" value="Unplaced"/>
</dbReference>
<dbReference type="Gene3D" id="3.30.70.270">
    <property type="match status" value="1"/>
</dbReference>
<keyword evidence="2" id="KW-1133">Transmembrane helix</keyword>
<keyword evidence="2" id="KW-0472">Membrane</keyword>
<name>A0ABM3V064_MUSDO</name>
<dbReference type="Pfam" id="PF03564">
    <property type="entry name" value="DUF1759"/>
    <property type="match status" value="1"/>
</dbReference>
<dbReference type="RefSeq" id="XP_058979181.1">
    <property type="nucleotide sequence ID" value="XM_059123198.1"/>
</dbReference>
<organism evidence="4 5">
    <name type="scientific">Musca domestica</name>
    <name type="common">House fly</name>
    <dbReference type="NCBI Taxonomy" id="7370"/>
    <lineage>
        <taxon>Eukaryota</taxon>
        <taxon>Metazoa</taxon>
        <taxon>Ecdysozoa</taxon>
        <taxon>Arthropoda</taxon>
        <taxon>Hexapoda</taxon>
        <taxon>Insecta</taxon>
        <taxon>Pterygota</taxon>
        <taxon>Neoptera</taxon>
        <taxon>Endopterygota</taxon>
        <taxon>Diptera</taxon>
        <taxon>Brachycera</taxon>
        <taxon>Muscomorpha</taxon>
        <taxon>Muscoidea</taxon>
        <taxon>Muscidae</taxon>
        <taxon>Musca</taxon>
    </lineage>
</organism>
<dbReference type="CDD" id="cd01644">
    <property type="entry name" value="RT_pepA17"/>
    <property type="match status" value="1"/>
</dbReference>
<evidence type="ECO:0000259" key="3">
    <source>
        <dbReference type="PROSITE" id="PS50994"/>
    </source>
</evidence>
<dbReference type="InterPro" id="IPR040676">
    <property type="entry name" value="DUF5641"/>
</dbReference>
<evidence type="ECO:0000256" key="1">
    <source>
        <dbReference type="SAM" id="Coils"/>
    </source>
</evidence>
<dbReference type="PANTHER" id="PTHR47331:SF1">
    <property type="entry name" value="GAG-LIKE PROTEIN"/>
    <property type="match status" value="1"/>
</dbReference>
<keyword evidence="4" id="KW-1185">Reference proteome</keyword>
<gene>
    <name evidence="5 6 7" type="primary">LOC101897118</name>
</gene>
<reference evidence="5 6" key="1">
    <citation type="submission" date="2025-05" db="UniProtKB">
        <authorList>
            <consortium name="RefSeq"/>
        </authorList>
    </citation>
    <scope>IDENTIFICATION</scope>
    <source>
        <strain evidence="5 6">Aabys</strain>
        <tissue evidence="5 6">Whole body</tissue>
    </source>
</reference>
<evidence type="ECO:0000313" key="7">
    <source>
        <dbReference type="RefSeq" id="XP_058979183.1"/>
    </source>
</evidence>
<evidence type="ECO:0000313" key="6">
    <source>
        <dbReference type="RefSeq" id="XP_058979182.1"/>
    </source>
</evidence>
<feature type="domain" description="Integrase catalytic" evidence="3">
    <location>
        <begin position="1486"/>
        <end position="1678"/>
    </location>
</feature>
<evidence type="ECO:0000313" key="5">
    <source>
        <dbReference type="RefSeq" id="XP_058979181.1"/>
    </source>
</evidence>